<dbReference type="EMBL" id="JACRSQ010000018">
    <property type="protein sequence ID" value="MBC8544224.1"/>
    <property type="molecule type" value="Genomic_DNA"/>
</dbReference>
<dbReference type="AlphaFoldDB" id="A0A926DV23"/>
<comment type="caution">
    <text evidence="4">The sequence shown here is derived from an EMBL/GenBank/DDBJ whole genome shotgun (WGS) entry which is preliminary data.</text>
</comment>
<dbReference type="InterPro" id="IPR013737">
    <property type="entry name" value="Bac_rhamnosid_N"/>
</dbReference>
<feature type="domain" description="Alpha-L-rhamnosidase six-hairpin glycosidase" evidence="2">
    <location>
        <begin position="359"/>
        <end position="581"/>
    </location>
</feature>
<dbReference type="Gene3D" id="2.60.120.260">
    <property type="entry name" value="Galactose-binding domain-like"/>
    <property type="match status" value="2"/>
</dbReference>
<keyword evidence="5" id="KW-1185">Reference proteome</keyword>
<dbReference type="SUPFAM" id="SSF48208">
    <property type="entry name" value="Six-hairpin glycosidases"/>
    <property type="match status" value="1"/>
</dbReference>
<dbReference type="RefSeq" id="WP_177719795.1">
    <property type="nucleotide sequence ID" value="NZ_JACRSQ010000018.1"/>
</dbReference>
<evidence type="ECO:0000259" key="1">
    <source>
        <dbReference type="Pfam" id="PF08531"/>
    </source>
</evidence>
<gene>
    <name evidence="4" type="ORF">H8730_11815</name>
</gene>
<dbReference type="InterPro" id="IPR008979">
    <property type="entry name" value="Galactose-bd-like_sf"/>
</dbReference>
<dbReference type="Pfam" id="PF08531">
    <property type="entry name" value="Bac_rhamnosid_N"/>
    <property type="match status" value="1"/>
</dbReference>
<evidence type="ECO:0000313" key="5">
    <source>
        <dbReference type="Proteomes" id="UP000657006"/>
    </source>
</evidence>
<dbReference type="SUPFAM" id="SSF49785">
    <property type="entry name" value="Galactose-binding domain-like"/>
    <property type="match status" value="1"/>
</dbReference>
<accession>A0A926DV23</accession>
<dbReference type="InterPro" id="IPR035398">
    <property type="entry name" value="Bac_rhamnosid_C"/>
</dbReference>
<reference evidence="4" key="1">
    <citation type="submission" date="2020-08" db="EMBL/GenBank/DDBJ databases">
        <title>Genome public.</title>
        <authorList>
            <person name="Liu C."/>
            <person name="Sun Q."/>
        </authorList>
    </citation>
    <scope>NUCLEOTIDE SEQUENCE</scope>
    <source>
        <strain evidence="4">NSJ-32</strain>
    </source>
</reference>
<feature type="domain" description="Bacterial alpha-L-rhamnosidase N-terminal" evidence="1">
    <location>
        <begin position="34"/>
        <end position="180"/>
    </location>
</feature>
<dbReference type="PANTHER" id="PTHR34987:SF2">
    <property type="entry name" value="B, PUTATIVE (AFU_ORTHOLOGUE AFUA_7G05040)-RELATED"/>
    <property type="match status" value="1"/>
</dbReference>
<evidence type="ECO:0000259" key="2">
    <source>
        <dbReference type="Pfam" id="PF17389"/>
    </source>
</evidence>
<protein>
    <submittedName>
        <fullName evidence="4">Alpha-L-rhamnosidase N-terminal domain-containing protein</fullName>
    </submittedName>
</protein>
<dbReference type="GO" id="GO:0005975">
    <property type="term" value="P:carbohydrate metabolic process"/>
    <property type="evidence" value="ECO:0007669"/>
    <property type="project" value="InterPro"/>
</dbReference>
<dbReference type="Pfam" id="PF17389">
    <property type="entry name" value="Bac_rhamnosid6H"/>
    <property type="match status" value="1"/>
</dbReference>
<dbReference type="Pfam" id="PF17390">
    <property type="entry name" value="Bac_rhamnosid_C"/>
    <property type="match status" value="1"/>
</dbReference>
<dbReference type="Proteomes" id="UP000657006">
    <property type="component" value="Unassembled WGS sequence"/>
</dbReference>
<name>A0A926DV23_9FIRM</name>
<dbReference type="Gene3D" id="1.50.10.10">
    <property type="match status" value="1"/>
</dbReference>
<feature type="domain" description="Alpha-L-rhamnosidase C-terminal" evidence="3">
    <location>
        <begin position="689"/>
        <end position="765"/>
    </location>
</feature>
<proteinExistence type="predicted"/>
<evidence type="ECO:0000313" key="4">
    <source>
        <dbReference type="EMBL" id="MBC8544224.1"/>
    </source>
</evidence>
<sequence>MIWRAKWIYHPEVDLHKKAALMFRKRVQMDQPPKIARIFVSADSRYKLYVNGSYVGNGPLKGDPYRQFYETFDISQYLIPGENVIAAYVLRFPPDDRKAVTFETGPVSLVNNSRGGFFLQGESEAGFDTDESWKTSLDPAYTFVHSIKSRYAGDMEEVDGRKSLTGWEQRDFKDNRWQRAICVGAGDGVTPYGVVSGWQLTKRPLPQLYEKSITPIAWRSPGGQMDFTPLSEGRGVAIAPHTDCQVILDMGELVTSYVQLQMEGGRHSRVQLLYSECYGYKDPTTGEIRKGDRTDFLHGDLYGETDVYWKGDGGQWYEPFFFRTFRYLRIAIYTQDQPLFLKQVLFRMTGYPLAIETRFQATQPQIQAMWDVSVRTLERCMHETYEDCPYYEQMQYLMDTLIESEIAGCLSRDDRLTRRALLDFHSSQRPDGMVTCNYPASFVQIIPAFSIYYIDLLWRHYDRYGDKGVLEHYLPTVLGILQYFRERLCERTGLVQHPGYWEFIDWVDGWTENRGSPTGEGEPYCFIYSQLYAYGLLTAAHICEALEFPDLASHLKNRHRQLVRAINRQAVDPVTGLYRTKPGDTQFSQHGQLWAVLSECVEGERAKDIMLACIRNPKLLSCSYSMTYYLFRAFEKAGVYPYSGPIWQSWRDLLAYHVTTWPEDPVTQRSECHGWSGLPVIEFIRCSFGVRPGAPGFKSILIAPCEFDLGDMEATICTVQGPIYARRRIVLEGMLRRAEFWYEFPRKMPVHVTLPEQDYDTVTEELHLRFDFPMSERL</sequence>
<dbReference type="InterPro" id="IPR008928">
    <property type="entry name" value="6-hairpin_glycosidase_sf"/>
</dbReference>
<dbReference type="InterPro" id="IPR035396">
    <property type="entry name" value="Bac_rhamnosid6H"/>
</dbReference>
<dbReference type="InterPro" id="IPR012341">
    <property type="entry name" value="6hp_glycosidase-like_sf"/>
</dbReference>
<evidence type="ECO:0000259" key="3">
    <source>
        <dbReference type="Pfam" id="PF17390"/>
    </source>
</evidence>
<organism evidence="4 5">
    <name type="scientific">Bianquea renquensis</name>
    <dbReference type="NCBI Taxonomy" id="2763661"/>
    <lineage>
        <taxon>Bacteria</taxon>
        <taxon>Bacillati</taxon>
        <taxon>Bacillota</taxon>
        <taxon>Clostridia</taxon>
        <taxon>Eubacteriales</taxon>
        <taxon>Bianqueaceae</taxon>
        <taxon>Bianquea</taxon>
    </lineage>
</organism>
<dbReference type="Gene3D" id="2.60.420.10">
    <property type="entry name" value="Maltose phosphorylase, domain 3"/>
    <property type="match status" value="1"/>
</dbReference>
<dbReference type="PANTHER" id="PTHR34987">
    <property type="entry name" value="C, PUTATIVE (AFU_ORTHOLOGUE AFUA_3G02880)-RELATED"/>
    <property type="match status" value="1"/>
</dbReference>